<dbReference type="Proteomes" id="UP000183050">
    <property type="component" value="Plasmid unnamed5"/>
</dbReference>
<dbReference type="EMBL" id="CP018233">
    <property type="protein sequence ID" value="API57261.1"/>
    <property type="molecule type" value="Genomic_DNA"/>
</dbReference>
<dbReference type="AlphaFoldDB" id="A0A154IJW2"/>
<keyword evidence="1" id="KW-0614">Plasmid</keyword>
<dbReference type="EMBL" id="LVYU01000084">
    <property type="protein sequence ID" value="KZB00859.1"/>
    <property type="molecule type" value="Genomic_DNA"/>
</dbReference>
<sequence length="238" mass="26760">MTMAFLNKPQPRLTFLCRKEDEGVIPAPVRAKTALPDWFRRLPAVDEAHVSSNNSGLTVKRCMPFLDAMATGWVIGLAASVRMEIADDGKTVDCGWDFDRTLVSNHASHQVAGNPREPLPPCKFHNYWTIRTPPGWSCLFVPPLNRPNGVFEVVAGVVDTDTYQSEIHFPFFATGEDGLHVLERGTPIVQVIPFRRDASDLDADIRTENPEEGTIRKTILRKTLASDGWYRRFARAQR</sequence>
<name>A0A154IJW2_RHILE</name>
<proteinExistence type="predicted"/>
<dbReference type="Pfam" id="PF19541">
    <property type="entry name" value="DUF6065"/>
    <property type="match status" value="1"/>
</dbReference>
<evidence type="ECO:0000313" key="1">
    <source>
        <dbReference type="EMBL" id="API57261.1"/>
    </source>
</evidence>
<dbReference type="RefSeq" id="WP_062941821.1">
    <property type="nucleotide sequence ID" value="NZ_CP018233.1"/>
</dbReference>
<gene>
    <name evidence="2" type="ORF">A4A59_16285</name>
    <name evidence="1" type="ORF">BMW22_38275</name>
</gene>
<evidence type="ECO:0000313" key="2">
    <source>
        <dbReference type="EMBL" id="KZB00859.1"/>
    </source>
</evidence>
<organism evidence="2">
    <name type="scientific">Rhizobium leguminosarum</name>
    <dbReference type="NCBI Taxonomy" id="384"/>
    <lineage>
        <taxon>Bacteria</taxon>
        <taxon>Pseudomonadati</taxon>
        <taxon>Pseudomonadota</taxon>
        <taxon>Alphaproteobacteria</taxon>
        <taxon>Hyphomicrobiales</taxon>
        <taxon>Rhizobiaceae</taxon>
        <taxon>Rhizobium/Agrobacterium group</taxon>
        <taxon>Rhizobium</taxon>
    </lineage>
</organism>
<reference evidence="1 3" key="2">
    <citation type="submission" date="2016-11" db="EMBL/GenBank/DDBJ databases">
        <title>Rhizobium leguminosarum bv. viciae strain Vaf12 isolated from Vavilovia formosa root nodules from Russia, Dagestan.</title>
        <authorList>
            <person name="Kimeklis A."/>
        </authorList>
    </citation>
    <scope>NUCLEOTIDE SEQUENCE [LARGE SCALE GENOMIC DNA]</scope>
    <source>
        <strain evidence="1 3">Vaf-108</strain>
        <plasmid evidence="3">Plasmid unnamed5</plasmid>
        <plasmid evidence="1">unnamed5</plasmid>
    </source>
</reference>
<protein>
    <submittedName>
        <fullName evidence="2">Uncharacterized protein</fullName>
    </submittedName>
</protein>
<accession>A0A154IJW2</accession>
<reference evidence="2" key="1">
    <citation type="submission" date="2016-03" db="EMBL/GenBank/DDBJ databases">
        <title>Microsymbionts genomes from the relict species Vavilovia formosa.</title>
        <authorList>
            <person name="Chirak E."/>
            <person name="Kimeklis A."/>
            <person name="Kopat V."/>
            <person name="Andronov E."/>
        </authorList>
    </citation>
    <scope>NUCLEOTIDE SEQUENCE [LARGE SCALE GENOMIC DNA]</scope>
    <source>
        <strain evidence="2">Vaf12</strain>
    </source>
</reference>
<evidence type="ECO:0000313" key="3">
    <source>
        <dbReference type="Proteomes" id="UP000183050"/>
    </source>
</evidence>
<geneLocation type="plasmid" evidence="1 3">
    <name>unnamed5</name>
</geneLocation>
<dbReference type="InterPro" id="IPR045709">
    <property type="entry name" value="DUF6065"/>
</dbReference>